<dbReference type="HOGENOM" id="CLU_3052433_0_0_1"/>
<accession>E9HJP7</accession>
<dbReference type="InParanoid" id="E9HJP7"/>
<sequence length="54" mass="6432">METTNFIRFFSIETLFEDGYVSRCGVLSFLILFFIKKGWWRFFSTCSAKSTRCL</sequence>
<dbReference type="Proteomes" id="UP000000305">
    <property type="component" value="Unassembled WGS sequence"/>
</dbReference>
<organism evidence="1 2">
    <name type="scientific">Daphnia pulex</name>
    <name type="common">Water flea</name>
    <dbReference type="NCBI Taxonomy" id="6669"/>
    <lineage>
        <taxon>Eukaryota</taxon>
        <taxon>Metazoa</taxon>
        <taxon>Ecdysozoa</taxon>
        <taxon>Arthropoda</taxon>
        <taxon>Crustacea</taxon>
        <taxon>Branchiopoda</taxon>
        <taxon>Diplostraca</taxon>
        <taxon>Cladocera</taxon>
        <taxon>Anomopoda</taxon>
        <taxon>Daphniidae</taxon>
        <taxon>Daphnia</taxon>
    </lineage>
</organism>
<name>E9HJP7_DAPPU</name>
<keyword evidence="2" id="KW-1185">Reference proteome</keyword>
<evidence type="ECO:0000313" key="1">
    <source>
        <dbReference type="EMBL" id="EFX68034.1"/>
    </source>
</evidence>
<protein>
    <submittedName>
        <fullName evidence="1">Uncharacterized protein</fullName>
    </submittedName>
</protein>
<dbReference type="AlphaFoldDB" id="E9HJP7"/>
<dbReference type="EMBL" id="GL732664">
    <property type="protein sequence ID" value="EFX68034.1"/>
    <property type="molecule type" value="Genomic_DNA"/>
</dbReference>
<evidence type="ECO:0000313" key="2">
    <source>
        <dbReference type="Proteomes" id="UP000000305"/>
    </source>
</evidence>
<gene>
    <name evidence="1" type="ORF">DAPPUDRAFT_301710</name>
</gene>
<proteinExistence type="predicted"/>
<dbReference type="KEGG" id="dpx:DAPPUDRAFT_301710"/>
<reference evidence="1 2" key="1">
    <citation type="journal article" date="2011" name="Science">
        <title>The ecoresponsive genome of Daphnia pulex.</title>
        <authorList>
            <person name="Colbourne J.K."/>
            <person name="Pfrender M.E."/>
            <person name="Gilbert D."/>
            <person name="Thomas W.K."/>
            <person name="Tucker A."/>
            <person name="Oakley T.H."/>
            <person name="Tokishita S."/>
            <person name="Aerts A."/>
            <person name="Arnold G.J."/>
            <person name="Basu M.K."/>
            <person name="Bauer D.J."/>
            <person name="Caceres C.E."/>
            <person name="Carmel L."/>
            <person name="Casola C."/>
            <person name="Choi J.H."/>
            <person name="Detter J.C."/>
            <person name="Dong Q."/>
            <person name="Dusheyko S."/>
            <person name="Eads B.D."/>
            <person name="Frohlich T."/>
            <person name="Geiler-Samerotte K.A."/>
            <person name="Gerlach D."/>
            <person name="Hatcher P."/>
            <person name="Jogdeo S."/>
            <person name="Krijgsveld J."/>
            <person name="Kriventseva E.V."/>
            <person name="Kultz D."/>
            <person name="Laforsch C."/>
            <person name="Lindquist E."/>
            <person name="Lopez J."/>
            <person name="Manak J.R."/>
            <person name="Muller J."/>
            <person name="Pangilinan J."/>
            <person name="Patwardhan R.P."/>
            <person name="Pitluck S."/>
            <person name="Pritham E.J."/>
            <person name="Rechtsteiner A."/>
            <person name="Rho M."/>
            <person name="Rogozin I.B."/>
            <person name="Sakarya O."/>
            <person name="Salamov A."/>
            <person name="Schaack S."/>
            <person name="Shapiro H."/>
            <person name="Shiga Y."/>
            <person name="Skalitzky C."/>
            <person name="Smith Z."/>
            <person name="Souvorov A."/>
            <person name="Sung W."/>
            <person name="Tang Z."/>
            <person name="Tsuchiya D."/>
            <person name="Tu H."/>
            <person name="Vos H."/>
            <person name="Wang M."/>
            <person name="Wolf Y.I."/>
            <person name="Yamagata H."/>
            <person name="Yamada T."/>
            <person name="Ye Y."/>
            <person name="Shaw J.R."/>
            <person name="Andrews J."/>
            <person name="Crease T.J."/>
            <person name="Tang H."/>
            <person name="Lucas S.M."/>
            <person name="Robertson H.M."/>
            <person name="Bork P."/>
            <person name="Koonin E.V."/>
            <person name="Zdobnov E.M."/>
            <person name="Grigoriev I.V."/>
            <person name="Lynch M."/>
            <person name="Boore J.L."/>
        </authorList>
    </citation>
    <scope>NUCLEOTIDE SEQUENCE [LARGE SCALE GENOMIC DNA]</scope>
</reference>